<evidence type="ECO:0000256" key="5">
    <source>
        <dbReference type="ARBA" id="ARBA00022750"/>
    </source>
</evidence>
<evidence type="ECO:0000256" key="2">
    <source>
        <dbReference type="ARBA" id="ARBA00022475"/>
    </source>
</evidence>
<dbReference type="PANTHER" id="PTHR33695:SF1">
    <property type="entry name" value="LIPOPROTEIN SIGNAL PEPTIDASE"/>
    <property type="match status" value="1"/>
</dbReference>
<dbReference type="InterPro" id="IPR001872">
    <property type="entry name" value="Peptidase_A8"/>
</dbReference>
<proteinExistence type="inferred from homology"/>
<comment type="subcellular location">
    <subcellularLocation>
        <location evidence="9">Cell membrane</location>
        <topology evidence="9">Multi-pass membrane protein</topology>
    </subcellularLocation>
</comment>
<dbReference type="NCBIfam" id="TIGR00077">
    <property type="entry name" value="lspA"/>
    <property type="match status" value="1"/>
</dbReference>
<keyword evidence="7 9" id="KW-1133">Transmembrane helix</keyword>
<evidence type="ECO:0000256" key="4">
    <source>
        <dbReference type="ARBA" id="ARBA00022692"/>
    </source>
</evidence>
<comment type="catalytic activity">
    <reaction evidence="9 10">
        <text>Release of signal peptides from bacterial membrane prolipoproteins. Hydrolyzes -Xaa-Yaa-Zaa-|-(S,diacylglyceryl)Cys-, in which Xaa is hydrophobic (preferably Leu), and Yaa (Ala or Ser) and Zaa (Gly or Ala) have small, neutral side chains.</text>
        <dbReference type="EC" id="3.4.23.36"/>
    </reaction>
</comment>
<evidence type="ECO:0000256" key="9">
    <source>
        <dbReference type="HAMAP-Rule" id="MF_00161"/>
    </source>
</evidence>
<dbReference type="EC" id="3.4.23.36" evidence="9"/>
<name>A0A2N5Z9H4_MUIH1</name>
<feature type="transmembrane region" description="Helical" evidence="9">
    <location>
        <begin position="149"/>
        <end position="172"/>
    </location>
</feature>
<keyword evidence="2 9" id="KW-1003">Cell membrane</keyword>
<sequence>MFVSTVIIGTFVVWPVFFLKNIKKLYYRFFFFGIFGLFFIIDRLTKIVVVSNMHLKQTFPVIDKVLHITYIQNPGAAFGLFPHKRLFLIIVAVVSVVLIFYFAFSRSAQKLWTQVALGSLLGGALGNLFDRFLYGYVIDFIDFRVINFQVFNFADVVIDIGIFMLFFEILFFDDEKKEKKHEADTV</sequence>
<feature type="active site" evidence="9">
    <location>
        <position position="139"/>
    </location>
</feature>
<organism evidence="12 13">
    <name type="scientific">Muiribacterium halophilum</name>
    <dbReference type="NCBI Taxonomy" id="2053465"/>
    <lineage>
        <taxon>Bacteria</taxon>
        <taxon>Candidatus Muiribacteriota</taxon>
        <taxon>Candidatus Muiribacteriia</taxon>
        <taxon>Candidatus Muiribacteriales</taxon>
        <taxon>Candidatus Muiribacteriaceae</taxon>
        <taxon>Candidatus Muiribacterium</taxon>
    </lineage>
</organism>
<reference evidence="12 13" key="1">
    <citation type="submission" date="2017-11" db="EMBL/GenBank/DDBJ databases">
        <title>Genome-resolved metagenomics identifies genetic mobility, metabolic interactions, and unexpected diversity in perchlorate-reducing communities.</title>
        <authorList>
            <person name="Barnum T.P."/>
            <person name="Figueroa I.A."/>
            <person name="Carlstrom C.I."/>
            <person name="Lucas L.N."/>
            <person name="Engelbrektson A.L."/>
            <person name="Coates J.D."/>
        </authorList>
    </citation>
    <scope>NUCLEOTIDE SEQUENCE [LARGE SCALE GENOMIC DNA]</scope>
    <source>
        <strain evidence="12">BM706</strain>
    </source>
</reference>
<dbReference type="PRINTS" id="PR00781">
    <property type="entry name" value="LIPOSIGPTASE"/>
</dbReference>
<evidence type="ECO:0000256" key="6">
    <source>
        <dbReference type="ARBA" id="ARBA00022801"/>
    </source>
</evidence>
<dbReference type="Proteomes" id="UP000234857">
    <property type="component" value="Unassembled WGS sequence"/>
</dbReference>
<evidence type="ECO:0000256" key="10">
    <source>
        <dbReference type="RuleBase" id="RU000594"/>
    </source>
</evidence>
<feature type="transmembrane region" description="Helical" evidence="9">
    <location>
        <begin position="111"/>
        <end position="129"/>
    </location>
</feature>
<feature type="transmembrane region" description="Helical" evidence="9">
    <location>
        <begin position="29"/>
        <end position="49"/>
    </location>
</feature>
<feature type="transmembrane region" description="Helical" evidence="9">
    <location>
        <begin position="6"/>
        <end position="22"/>
    </location>
</feature>
<dbReference type="PANTHER" id="PTHR33695">
    <property type="entry name" value="LIPOPROTEIN SIGNAL PEPTIDASE"/>
    <property type="match status" value="1"/>
</dbReference>
<dbReference type="PROSITE" id="PS00855">
    <property type="entry name" value="SPASE_II"/>
    <property type="match status" value="1"/>
</dbReference>
<keyword evidence="6 9" id="KW-0378">Hydrolase</keyword>
<keyword evidence="4 9" id="KW-0812">Transmembrane</keyword>
<evidence type="ECO:0000256" key="3">
    <source>
        <dbReference type="ARBA" id="ARBA00022670"/>
    </source>
</evidence>
<dbReference type="GO" id="GO:0006508">
    <property type="term" value="P:proteolysis"/>
    <property type="evidence" value="ECO:0007669"/>
    <property type="project" value="UniProtKB-KW"/>
</dbReference>
<protein>
    <recommendedName>
        <fullName evidence="9">Lipoprotein signal peptidase</fullName>
        <ecNumber evidence="9">3.4.23.36</ecNumber>
    </recommendedName>
    <alternativeName>
        <fullName evidence="9">Prolipoprotein signal peptidase</fullName>
    </alternativeName>
    <alternativeName>
        <fullName evidence="9">Signal peptidase II</fullName>
        <shortName evidence="9">SPase II</shortName>
    </alternativeName>
</protein>
<dbReference type="Pfam" id="PF01252">
    <property type="entry name" value="Peptidase_A8"/>
    <property type="match status" value="1"/>
</dbReference>
<dbReference type="HAMAP" id="MF_00161">
    <property type="entry name" value="LspA"/>
    <property type="match status" value="1"/>
</dbReference>
<evidence type="ECO:0000256" key="7">
    <source>
        <dbReference type="ARBA" id="ARBA00022989"/>
    </source>
</evidence>
<gene>
    <name evidence="9 12" type="primary">lspA</name>
    <name evidence="12" type="ORF">C0601_13410</name>
</gene>
<feature type="active site" evidence="9">
    <location>
        <position position="155"/>
    </location>
</feature>
<dbReference type="GO" id="GO:0005886">
    <property type="term" value="C:plasma membrane"/>
    <property type="evidence" value="ECO:0007669"/>
    <property type="project" value="UniProtKB-SubCell"/>
</dbReference>
<dbReference type="AlphaFoldDB" id="A0A2N5Z9H4"/>
<evidence type="ECO:0000256" key="1">
    <source>
        <dbReference type="ARBA" id="ARBA00006139"/>
    </source>
</evidence>
<dbReference type="EMBL" id="PKTG01000142">
    <property type="protein sequence ID" value="PLX15317.1"/>
    <property type="molecule type" value="Genomic_DNA"/>
</dbReference>
<dbReference type="GO" id="GO:0004190">
    <property type="term" value="F:aspartic-type endopeptidase activity"/>
    <property type="evidence" value="ECO:0007669"/>
    <property type="project" value="UniProtKB-UniRule"/>
</dbReference>
<evidence type="ECO:0000313" key="12">
    <source>
        <dbReference type="EMBL" id="PLX15317.1"/>
    </source>
</evidence>
<comment type="pathway">
    <text evidence="9">Protein modification; lipoprotein biosynthesis (signal peptide cleavage).</text>
</comment>
<evidence type="ECO:0000256" key="11">
    <source>
        <dbReference type="RuleBase" id="RU004181"/>
    </source>
</evidence>
<keyword evidence="8 9" id="KW-0472">Membrane</keyword>
<keyword evidence="5 9" id="KW-0064">Aspartyl protease</keyword>
<comment type="similarity">
    <text evidence="1 9 11">Belongs to the peptidase A8 family.</text>
</comment>
<feature type="transmembrane region" description="Helical" evidence="9">
    <location>
        <begin position="86"/>
        <end position="104"/>
    </location>
</feature>
<evidence type="ECO:0000313" key="13">
    <source>
        <dbReference type="Proteomes" id="UP000234857"/>
    </source>
</evidence>
<keyword evidence="3 9" id="KW-0645">Protease</keyword>
<comment type="caution">
    <text evidence="12">The sequence shown here is derived from an EMBL/GenBank/DDBJ whole genome shotgun (WGS) entry which is preliminary data.</text>
</comment>
<accession>A0A2N5Z9H4</accession>
<comment type="function">
    <text evidence="9 10">This protein specifically catalyzes the removal of signal peptides from prolipoproteins.</text>
</comment>
<dbReference type="UniPathway" id="UPA00665"/>
<evidence type="ECO:0000256" key="8">
    <source>
        <dbReference type="ARBA" id="ARBA00023136"/>
    </source>
</evidence>